<reference evidence="3 4" key="1">
    <citation type="submission" date="2018-05" db="EMBL/GenBank/DDBJ databases">
        <title>Evolution of GPA BGCs.</title>
        <authorList>
            <person name="Waglechner N."/>
            <person name="Wright G.D."/>
        </authorList>
    </citation>
    <scope>NUCLEOTIDE SEQUENCE [LARGE SCALE GENOMIC DNA]</scope>
    <source>
        <strain evidence="3 4">A82846</strain>
    </source>
</reference>
<sequence length="127" mass="13491">MADEIRGRDRELAQLADFAGAVAAGESRFALISGLPGTGRSRLLDAAGRHARDQGFTVLHGRATPATLRQPAAEDPGRQDRQEAASRAVRGLAAAQPGHTPHRRADCEPDTARHSAGTRTARGRTHQ</sequence>
<name>A0A428Y312_KIBAR</name>
<dbReference type="InterPro" id="IPR041664">
    <property type="entry name" value="AAA_16"/>
</dbReference>
<feature type="region of interest" description="Disordered" evidence="1">
    <location>
        <begin position="57"/>
        <end position="127"/>
    </location>
</feature>
<feature type="domain" description="Orc1-like AAA ATPase" evidence="2">
    <location>
        <begin position="6"/>
        <end position="93"/>
    </location>
</feature>
<feature type="compositionally biased region" description="Basic and acidic residues" evidence="1">
    <location>
        <begin position="75"/>
        <end position="84"/>
    </location>
</feature>
<evidence type="ECO:0000313" key="3">
    <source>
        <dbReference type="EMBL" id="RSM61934.1"/>
    </source>
</evidence>
<protein>
    <recommendedName>
        <fullName evidence="2">Orc1-like AAA ATPase domain-containing protein</fullName>
    </recommendedName>
</protein>
<feature type="compositionally biased region" description="Low complexity" evidence="1">
    <location>
        <begin position="85"/>
        <end position="95"/>
    </location>
</feature>
<accession>A0A428Y312</accession>
<evidence type="ECO:0000259" key="2">
    <source>
        <dbReference type="Pfam" id="PF13191"/>
    </source>
</evidence>
<dbReference type="Proteomes" id="UP000287547">
    <property type="component" value="Unassembled WGS sequence"/>
</dbReference>
<proteinExistence type="predicted"/>
<feature type="compositionally biased region" description="Basic and acidic residues" evidence="1">
    <location>
        <begin position="103"/>
        <end position="113"/>
    </location>
</feature>
<dbReference type="EMBL" id="QHKI01000111">
    <property type="protein sequence ID" value="RSM61934.1"/>
    <property type="molecule type" value="Genomic_DNA"/>
</dbReference>
<organism evidence="3 4">
    <name type="scientific">Kibdelosporangium aridum</name>
    <dbReference type="NCBI Taxonomy" id="2030"/>
    <lineage>
        <taxon>Bacteria</taxon>
        <taxon>Bacillati</taxon>
        <taxon>Actinomycetota</taxon>
        <taxon>Actinomycetes</taxon>
        <taxon>Pseudonocardiales</taxon>
        <taxon>Pseudonocardiaceae</taxon>
        <taxon>Kibdelosporangium</taxon>
    </lineage>
</organism>
<gene>
    <name evidence="3" type="ORF">DMH04_53555</name>
</gene>
<evidence type="ECO:0000313" key="4">
    <source>
        <dbReference type="Proteomes" id="UP000287547"/>
    </source>
</evidence>
<comment type="caution">
    <text evidence="3">The sequence shown here is derived from an EMBL/GenBank/DDBJ whole genome shotgun (WGS) entry which is preliminary data.</text>
</comment>
<dbReference type="Pfam" id="PF13191">
    <property type="entry name" value="AAA_16"/>
    <property type="match status" value="1"/>
</dbReference>
<dbReference type="RefSeq" id="WP_125728634.1">
    <property type="nucleotide sequence ID" value="NZ_QHKI01000111.1"/>
</dbReference>
<evidence type="ECO:0000256" key="1">
    <source>
        <dbReference type="SAM" id="MobiDB-lite"/>
    </source>
</evidence>
<dbReference type="AlphaFoldDB" id="A0A428Y312"/>